<dbReference type="InterPro" id="IPR013078">
    <property type="entry name" value="His_Pase_superF_clade-1"/>
</dbReference>
<dbReference type="Pfam" id="PF00300">
    <property type="entry name" value="His_Phos_1"/>
    <property type="match status" value="1"/>
</dbReference>
<evidence type="ECO:0000313" key="4">
    <source>
        <dbReference type="Proteomes" id="UP000321104"/>
    </source>
</evidence>
<keyword evidence="3" id="KW-1185">Reference proteome</keyword>
<dbReference type="EMBL" id="BAMW01000082">
    <property type="protein sequence ID" value="GAN64583.1"/>
    <property type="molecule type" value="Genomic_DNA"/>
</dbReference>
<reference evidence="1 3" key="1">
    <citation type="submission" date="2012-11" db="EMBL/GenBank/DDBJ databases">
        <title>Whole genome sequence of Acetobacter indonesiensis 5H-1.</title>
        <authorList>
            <person name="Azuma Y."/>
            <person name="Higashiura N."/>
            <person name="Hirakawa H."/>
            <person name="Matsushita K."/>
        </authorList>
    </citation>
    <scope>NUCLEOTIDE SEQUENCE [LARGE SCALE GENOMIC DNA]</scope>
    <source>
        <strain evidence="1 3">5H-1</strain>
    </source>
</reference>
<reference evidence="2 4" key="2">
    <citation type="submission" date="2019-07" db="EMBL/GenBank/DDBJ databases">
        <title>Whole genome shotgun sequence of Acetobacter indonesiensis NBRC 16471.</title>
        <authorList>
            <person name="Hosoyama A."/>
            <person name="Uohara A."/>
            <person name="Ohji S."/>
            <person name="Ichikawa N."/>
        </authorList>
    </citation>
    <scope>NUCLEOTIDE SEQUENCE [LARGE SCALE GENOMIC DNA]</scope>
    <source>
        <strain evidence="2 4">NBRC 16471</strain>
    </source>
</reference>
<evidence type="ECO:0000313" key="1">
    <source>
        <dbReference type="EMBL" id="GAN64583.1"/>
    </source>
</evidence>
<dbReference type="Proteomes" id="UP000032673">
    <property type="component" value="Unassembled WGS sequence"/>
</dbReference>
<name>A0A6N3T481_9PROT</name>
<comment type="caution">
    <text evidence="2">The sequence shown here is derived from an EMBL/GenBank/DDBJ whole genome shotgun (WGS) entry which is preliminary data.</text>
</comment>
<organism evidence="2 4">
    <name type="scientific">Acetobacter indonesiensis</name>
    <dbReference type="NCBI Taxonomy" id="104101"/>
    <lineage>
        <taxon>Bacteria</taxon>
        <taxon>Pseudomonadati</taxon>
        <taxon>Pseudomonadota</taxon>
        <taxon>Alphaproteobacteria</taxon>
        <taxon>Acetobacterales</taxon>
        <taxon>Acetobacteraceae</taxon>
        <taxon>Acetobacter</taxon>
    </lineage>
</organism>
<evidence type="ECO:0000313" key="2">
    <source>
        <dbReference type="EMBL" id="GEN04002.1"/>
    </source>
</evidence>
<protein>
    <submittedName>
        <fullName evidence="1">Phosphoglycerate/bisphosphoglycerate mutase</fullName>
    </submittedName>
</protein>
<dbReference type="SUPFAM" id="SSF53254">
    <property type="entry name" value="Phosphoglycerate mutase-like"/>
    <property type="match status" value="1"/>
</dbReference>
<dbReference type="InterPro" id="IPR029033">
    <property type="entry name" value="His_PPase_superfam"/>
</dbReference>
<proteinExistence type="predicted"/>
<dbReference type="RefSeq" id="WP_048848247.1">
    <property type="nucleotide sequence ID" value="NZ_BAMW01000082.1"/>
</dbReference>
<gene>
    <name evidence="1" type="ORF">Abin_085_048</name>
    <name evidence="2" type="ORF">AIN02nite_20270</name>
</gene>
<dbReference type="Proteomes" id="UP000321104">
    <property type="component" value="Unassembled WGS sequence"/>
</dbReference>
<accession>A0A6N3T481</accession>
<dbReference type="Gene3D" id="3.40.50.1240">
    <property type="entry name" value="Phosphoglycerate mutase-like"/>
    <property type="match status" value="1"/>
</dbReference>
<dbReference type="AlphaFoldDB" id="A0A6N3T481"/>
<sequence length="209" mass="23343">MTKTVLSGDGVTPERFHSLQLWCVAAFLPDDVKQARFPAAKAKGFYLSTPAFTQWLRHKNRVGAKRLIAPDVVLECPQAADSEKQKPSLWQPEPALQDRNYGAWCGQKLSDLPAEDLVQFLHQPDFSPLMGESLNVFQARVSDWVSGWNDCGVLLARPAVIKAIAAHVLQVGSQISHRLDLDEGTVSLFTRHAGQWRVRRLGALFTDER</sequence>
<evidence type="ECO:0000313" key="3">
    <source>
        <dbReference type="Proteomes" id="UP000032673"/>
    </source>
</evidence>
<dbReference type="EMBL" id="BJXQ01000011">
    <property type="protein sequence ID" value="GEN04002.1"/>
    <property type="molecule type" value="Genomic_DNA"/>
</dbReference>